<name>A0AAT9HU29_9ACTN</name>
<reference evidence="2" key="2">
    <citation type="submission" date="2024-07" db="EMBL/GenBank/DDBJ databases">
        <title>Streptomyces haneummycinica sp. nov., a new antibiotic-producing actinobacterium isolated from marine sediment.</title>
        <authorList>
            <person name="Uemura M."/>
            <person name="Hamada M."/>
            <person name="Hirano S."/>
            <person name="Kobayashi K."/>
            <person name="Ohshiro T."/>
            <person name="Kobayashi T."/>
            <person name="Terahara T."/>
        </authorList>
    </citation>
    <scope>NUCLEOTIDE SEQUENCE</scope>
    <source>
        <strain evidence="2">KM77-8</strain>
    </source>
</reference>
<accession>A0AAT9HU29</accession>
<reference evidence="2" key="1">
    <citation type="submission" date="2024-06" db="EMBL/GenBank/DDBJ databases">
        <authorList>
            <consortium name="consrtm"/>
            <person name="Uemura M."/>
            <person name="Terahara T."/>
        </authorList>
    </citation>
    <scope>NUCLEOTIDE SEQUENCE</scope>
    <source>
        <strain evidence="2">KM77-8</strain>
    </source>
</reference>
<dbReference type="EMBL" id="AP035768">
    <property type="protein sequence ID" value="BFO20958.1"/>
    <property type="molecule type" value="Genomic_DNA"/>
</dbReference>
<proteinExistence type="predicted"/>
<feature type="region of interest" description="Disordered" evidence="1">
    <location>
        <begin position="84"/>
        <end position="123"/>
    </location>
</feature>
<sequence>MRPFRLHPPAGLVEAFTGVLGDGLQEAVAHLAHARRGGHHEGLVDEGAERVECGRSADGLGRGEVAAAGEDRQPPQDVAFAGVEEVPGPVDDGPQGLLPGQRGAAAGGEQAEAVVEPFGDLAG</sequence>
<evidence type="ECO:0000313" key="2">
    <source>
        <dbReference type="EMBL" id="BFO20958.1"/>
    </source>
</evidence>
<dbReference type="AlphaFoldDB" id="A0AAT9HU29"/>
<organism evidence="2">
    <name type="scientific">Streptomyces haneummycinicus</name>
    <dbReference type="NCBI Taxonomy" id="3074435"/>
    <lineage>
        <taxon>Bacteria</taxon>
        <taxon>Bacillati</taxon>
        <taxon>Actinomycetota</taxon>
        <taxon>Actinomycetes</taxon>
        <taxon>Kitasatosporales</taxon>
        <taxon>Streptomycetaceae</taxon>
        <taxon>Streptomyces</taxon>
    </lineage>
</organism>
<gene>
    <name evidence="2" type="ORF">SHKM778_73460</name>
</gene>
<feature type="compositionally biased region" description="Low complexity" evidence="1">
    <location>
        <begin position="100"/>
        <end position="113"/>
    </location>
</feature>
<protein>
    <submittedName>
        <fullName evidence="2">Uncharacterized protein</fullName>
    </submittedName>
</protein>
<evidence type="ECO:0000256" key="1">
    <source>
        <dbReference type="SAM" id="MobiDB-lite"/>
    </source>
</evidence>